<evidence type="ECO:0000313" key="1">
    <source>
        <dbReference type="EMBL" id="GJN10613.1"/>
    </source>
</evidence>
<protein>
    <submittedName>
        <fullName evidence="1">Uncharacterized protein</fullName>
    </submittedName>
</protein>
<comment type="caution">
    <text evidence="1">The sequence shown here is derived from an EMBL/GenBank/DDBJ whole genome shotgun (WGS) entry which is preliminary data.</text>
</comment>
<accession>A0AAV5DJZ4</accession>
<dbReference type="AlphaFoldDB" id="A0AAV5DJZ4"/>
<dbReference type="EMBL" id="BQKI01000018">
    <property type="protein sequence ID" value="GJN10613.1"/>
    <property type="molecule type" value="Genomic_DNA"/>
</dbReference>
<gene>
    <name evidence="1" type="primary">ga28721</name>
    <name evidence="1" type="ORF">PR202_ga28721</name>
</gene>
<dbReference type="Proteomes" id="UP001054889">
    <property type="component" value="Unassembled WGS sequence"/>
</dbReference>
<evidence type="ECO:0000313" key="2">
    <source>
        <dbReference type="Proteomes" id="UP001054889"/>
    </source>
</evidence>
<organism evidence="1 2">
    <name type="scientific">Eleusine coracana subsp. coracana</name>
    <dbReference type="NCBI Taxonomy" id="191504"/>
    <lineage>
        <taxon>Eukaryota</taxon>
        <taxon>Viridiplantae</taxon>
        <taxon>Streptophyta</taxon>
        <taxon>Embryophyta</taxon>
        <taxon>Tracheophyta</taxon>
        <taxon>Spermatophyta</taxon>
        <taxon>Magnoliopsida</taxon>
        <taxon>Liliopsida</taxon>
        <taxon>Poales</taxon>
        <taxon>Poaceae</taxon>
        <taxon>PACMAD clade</taxon>
        <taxon>Chloridoideae</taxon>
        <taxon>Cynodonteae</taxon>
        <taxon>Eleusininae</taxon>
        <taxon>Eleusine</taxon>
    </lineage>
</organism>
<sequence length="114" mass="12341">MLMPSTPTPMTVLFLAGHLPEPALLKLESPVGRVPHIDMFFSALGTKIFVLMNDRCALFHDIQTAALSIGPHAPDKMLCGFGITVPSLLTSSMHYHIGSWTSSTPFMSYGVGTH</sequence>
<reference evidence="1" key="1">
    <citation type="journal article" date="2018" name="DNA Res.">
        <title>Multiple hybrid de novo genome assembly of finger millet, an orphan allotetraploid crop.</title>
        <authorList>
            <person name="Hatakeyama M."/>
            <person name="Aluri S."/>
            <person name="Balachadran M.T."/>
            <person name="Sivarajan S.R."/>
            <person name="Patrignani A."/>
            <person name="Gruter S."/>
            <person name="Poveda L."/>
            <person name="Shimizu-Inatsugi R."/>
            <person name="Baeten J."/>
            <person name="Francoijs K.J."/>
            <person name="Nataraja K.N."/>
            <person name="Reddy Y.A.N."/>
            <person name="Phadnis S."/>
            <person name="Ravikumar R.L."/>
            <person name="Schlapbach R."/>
            <person name="Sreeman S.M."/>
            <person name="Shimizu K.K."/>
        </authorList>
    </citation>
    <scope>NUCLEOTIDE SEQUENCE</scope>
</reference>
<proteinExistence type="predicted"/>
<name>A0AAV5DJZ4_ELECO</name>
<reference evidence="1" key="2">
    <citation type="submission" date="2021-12" db="EMBL/GenBank/DDBJ databases">
        <title>Resequencing data analysis of finger millet.</title>
        <authorList>
            <person name="Hatakeyama M."/>
            <person name="Aluri S."/>
            <person name="Balachadran M.T."/>
            <person name="Sivarajan S.R."/>
            <person name="Poveda L."/>
            <person name="Shimizu-Inatsugi R."/>
            <person name="Schlapbach R."/>
            <person name="Sreeman S.M."/>
            <person name="Shimizu K.K."/>
        </authorList>
    </citation>
    <scope>NUCLEOTIDE SEQUENCE</scope>
</reference>
<keyword evidence="2" id="KW-1185">Reference proteome</keyword>